<protein>
    <submittedName>
        <fullName evidence="2">SH3-like domain-containing protein</fullName>
    </submittedName>
</protein>
<dbReference type="InterPro" id="IPR010466">
    <property type="entry name" value="DUF1058"/>
</dbReference>
<evidence type="ECO:0000313" key="3">
    <source>
        <dbReference type="Proteomes" id="UP000199150"/>
    </source>
</evidence>
<accession>A0A1G4TP43</accession>
<keyword evidence="1" id="KW-0732">Signal</keyword>
<feature type="signal peptide" evidence="1">
    <location>
        <begin position="1"/>
        <end position="19"/>
    </location>
</feature>
<reference evidence="3" key="1">
    <citation type="submission" date="2016-10" db="EMBL/GenBank/DDBJ databases">
        <authorList>
            <person name="Varghese N."/>
            <person name="Submissions S."/>
        </authorList>
    </citation>
    <scope>NUCLEOTIDE SEQUENCE [LARGE SCALE GENOMIC DNA]</scope>
    <source>
        <strain evidence="3">CGMCC 1.3431</strain>
    </source>
</reference>
<dbReference type="EMBL" id="FMTS01000010">
    <property type="protein sequence ID" value="SCW83104.1"/>
    <property type="molecule type" value="Genomic_DNA"/>
</dbReference>
<proteinExistence type="predicted"/>
<evidence type="ECO:0000256" key="1">
    <source>
        <dbReference type="SAM" id="SignalP"/>
    </source>
</evidence>
<dbReference type="Proteomes" id="UP000199150">
    <property type="component" value="Unassembled WGS sequence"/>
</dbReference>
<organism evidence="2 3">
    <name type="scientific">Asticcacaulis taihuensis</name>
    <dbReference type="NCBI Taxonomy" id="260084"/>
    <lineage>
        <taxon>Bacteria</taxon>
        <taxon>Pseudomonadati</taxon>
        <taxon>Pseudomonadota</taxon>
        <taxon>Alphaproteobacteria</taxon>
        <taxon>Caulobacterales</taxon>
        <taxon>Caulobacteraceae</taxon>
        <taxon>Asticcacaulis</taxon>
    </lineage>
</organism>
<gene>
    <name evidence="2" type="ORF">SAMN02927928_0056</name>
</gene>
<dbReference type="AlphaFoldDB" id="A0A1G4TP43"/>
<dbReference type="STRING" id="260084.SAMN02927928_0056"/>
<sequence>MLAALAALGAGLVSGPVHAGDQAFDTPSGLQVPRWAMLRRNEVYARNGPSKDNRVVWTYRQAQLPVQIISETRDWRLVCDPDGGVAWVSRTMLQAQKTVLSPAGQKLQMRQSPDEKADIKAILKPRALASLDKCKKGWCRISAAGQTGWVPEQSLWGTQTAAVCKRPDPFAAR</sequence>
<feature type="chain" id="PRO_5011494329" evidence="1">
    <location>
        <begin position="20"/>
        <end position="173"/>
    </location>
</feature>
<evidence type="ECO:0000313" key="2">
    <source>
        <dbReference type="EMBL" id="SCW83104.1"/>
    </source>
</evidence>
<keyword evidence="3" id="KW-1185">Reference proteome</keyword>
<dbReference type="Gene3D" id="2.30.30.40">
    <property type="entry name" value="SH3 Domains"/>
    <property type="match status" value="2"/>
</dbReference>
<dbReference type="Pfam" id="PF06347">
    <property type="entry name" value="SH3_4"/>
    <property type="match status" value="2"/>
</dbReference>
<name>A0A1G4TP43_9CAUL</name>